<gene>
    <name evidence="3" type="ORF">COA07_09210</name>
</gene>
<reference evidence="3 4" key="1">
    <citation type="submission" date="2017-09" db="EMBL/GenBank/DDBJ databases">
        <title>Sphingomonas adhaesiva DSM 7418, whole genome shotgun sequence.</title>
        <authorList>
            <person name="Feng G."/>
            <person name="Zhu H."/>
        </authorList>
    </citation>
    <scope>NUCLEOTIDE SEQUENCE [LARGE SCALE GENOMIC DNA]</scope>
    <source>
        <strain evidence="3 4">DSM 7418</strain>
    </source>
</reference>
<dbReference type="PRINTS" id="PR00080">
    <property type="entry name" value="SDRFAMILY"/>
</dbReference>
<dbReference type="PANTHER" id="PTHR24321:SF8">
    <property type="entry name" value="ESTRADIOL 17-BETA-DEHYDROGENASE 8-RELATED"/>
    <property type="match status" value="1"/>
</dbReference>
<comment type="similarity">
    <text evidence="1">Belongs to the short-chain dehydrogenases/reductases (SDR) family.</text>
</comment>
<dbReference type="InterPro" id="IPR002347">
    <property type="entry name" value="SDR_fam"/>
</dbReference>
<evidence type="ECO:0000256" key="1">
    <source>
        <dbReference type="ARBA" id="ARBA00006484"/>
    </source>
</evidence>
<dbReference type="PRINTS" id="PR00081">
    <property type="entry name" value="GDHRDH"/>
</dbReference>
<dbReference type="EMBL" id="NWVC01000003">
    <property type="protein sequence ID" value="PCG14667.1"/>
    <property type="molecule type" value="Genomic_DNA"/>
</dbReference>
<dbReference type="FunFam" id="3.40.50.720:FF:000084">
    <property type="entry name" value="Short-chain dehydrogenase reductase"/>
    <property type="match status" value="1"/>
</dbReference>
<organism evidence="3 4">
    <name type="scientific">Sphingomonas adhaesiva</name>
    <dbReference type="NCBI Taxonomy" id="28212"/>
    <lineage>
        <taxon>Bacteria</taxon>
        <taxon>Pseudomonadati</taxon>
        <taxon>Pseudomonadota</taxon>
        <taxon>Alphaproteobacteria</taxon>
        <taxon>Sphingomonadales</taxon>
        <taxon>Sphingomonadaceae</taxon>
        <taxon>Sphingomonas</taxon>
    </lineage>
</organism>
<name>A0A2A4I6Q1_9SPHN</name>
<protein>
    <submittedName>
        <fullName evidence="3">Oxidoreductase</fullName>
    </submittedName>
</protein>
<evidence type="ECO:0000313" key="3">
    <source>
        <dbReference type="EMBL" id="PCG14667.1"/>
    </source>
</evidence>
<keyword evidence="2" id="KW-0560">Oxidoreductase</keyword>
<dbReference type="Pfam" id="PF13561">
    <property type="entry name" value="adh_short_C2"/>
    <property type="match status" value="1"/>
</dbReference>
<dbReference type="Gene3D" id="3.40.50.720">
    <property type="entry name" value="NAD(P)-binding Rossmann-like Domain"/>
    <property type="match status" value="1"/>
</dbReference>
<dbReference type="InterPro" id="IPR020904">
    <property type="entry name" value="Sc_DH/Rdtase_CS"/>
</dbReference>
<dbReference type="AlphaFoldDB" id="A0A2A4I6Q1"/>
<evidence type="ECO:0000256" key="2">
    <source>
        <dbReference type="ARBA" id="ARBA00023002"/>
    </source>
</evidence>
<sequence length="236" mass="23937">MVSAAAQGARVALVTGAAGGIGGAVVRGLRADGLTVMAADHVAIPDDPDSLVADLADAAAPARMVAATIARFGRLDVLVNVAGVMIFKPVAAHDAADWQRVLAVNLVAPALLTAAAWPVLGEGASIVHIASVHARRTSPDVASYAASKAALVSLTRTTAIEGRERGIRCNAVLPGAIDTAMLRDSPNIRSGKEKIDPADIGQPEDIAAVVRFLASDAARFVTGEDIVADGGRMGAL</sequence>
<dbReference type="PROSITE" id="PS00061">
    <property type="entry name" value="ADH_SHORT"/>
    <property type="match status" value="1"/>
</dbReference>
<dbReference type="CDD" id="cd05233">
    <property type="entry name" value="SDR_c"/>
    <property type="match status" value="1"/>
</dbReference>
<dbReference type="InterPro" id="IPR036291">
    <property type="entry name" value="NAD(P)-bd_dom_sf"/>
</dbReference>
<proteinExistence type="inferred from homology"/>
<dbReference type="PANTHER" id="PTHR24321">
    <property type="entry name" value="DEHYDROGENASES, SHORT CHAIN"/>
    <property type="match status" value="1"/>
</dbReference>
<dbReference type="Proteomes" id="UP000218323">
    <property type="component" value="Unassembled WGS sequence"/>
</dbReference>
<accession>A0A2A4I6Q1</accession>
<comment type="caution">
    <text evidence="3">The sequence shown here is derived from an EMBL/GenBank/DDBJ whole genome shotgun (WGS) entry which is preliminary data.</text>
</comment>
<dbReference type="RefSeq" id="WP_096640837.1">
    <property type="nucleotide sequence ID" value="NZ_JBHIWA010000054.1"/>
</dbReference>
<dbReference type="SUPFAM" id="SSF51735">
    <property type="entry name" value="NAD(P)-binding Rossmann-fold domains"/>
    <property type="match status" value="1"/>
</dbReference>
<evidence type="ECO:0000313" key="4">
    <source>
        <dbReference type="Proteomes" id="UP000218323"/>
    </source>
</evidence>
<keyword evidence="4" id="KW-1185">Reference proteome</keyword>
<dbReference type="GO" id="GO:0016491">
    <property type="term" value="F:oxidoreductase activity"/>
    <property type="evidence" value="ECO:0007669"/>
    <property type="project" value="UniProtKB-KW"/>
</dbReference>